<evidence type="ECO:0000313" key="2">
    <source>
        <dbReference type="EMBL" id="WXL28814.1"/>
    </source>
</evidence>
<protein>
    <submittedName>
        <fullName evidence="2">Uncharacterized protein</fullName>
    </submittedName>
</protein>
<keyword evidence="1" id="KW-0472">Membrane</keyword>
<evidence type="ECO:0000256" key="1">
    <source>
        <dbReference type="SAM" id="Phobius"/>
    </source>
</evidence>
<dbReference type="EMBL" id="CP148067">
    <property type="protein sequence ID" value="WXL28814.1"/>
    <property type="molecule type" value="Genomic_DNA"/>
</dbReference>
<evidence type="ECO:0000313" key="3">
    <source>
        <dbReference type="Proteomes" id="UP001477443"/>
    </source>
</evidence>
<name>A0ABZ2RP52_9BACT</name>
<dbReference type="Proteomes" id="UP001477443">
    <property type="component" value="Chromosome"/>
</dbReference>
<keyword evidence="1" id="KW-1133">Transmembrane helix</keyword>
<keyword evidence="3" id="KW-1185">Reference proteome</keyword>
<proteinExistence type="predicted"/>
<dbReference type="RefSeq" id="WP_338822363.1">
    <property type="nucleotide sequence ID" value="NZ_CP148067.1"/>
</dbReference>
<accession>A0ABZ2RP52</accession>
<organism evidence="2 3">
    <name type="scientific">Mycoplasmopsis felifaucium</name>
    <dbReference type="NCBI Taxonomy" id="35768"/>
    <lineage>
        <taxon>Bacteria</taxon>
        <taxon>Bacillati</taxon>
        <taxon>Mycoplasmatota</taxon>
        <taxon>Mycoplasmoidales</taxon>
        <taxon>Metamycoplasmataceae</taxon>
        <taxon>Mycoplasmopsis</taxon>
    </lineage>
</organism>
<feature type="transmembrane region" description="Helical" evidence="1">
    <location>
        <begin position="71"/>
        <end position="95"/>
    </location>
</feature>
<keyword evidence="1" id="KW-0812">Transmembrane</keyword>
<reference evidence="2" key="1">
    <citation type="submission" date="2024-03" db="EMBL/GenBank/DDBJ databases">
        <title>Complete genome sequence of Mycoplasma felifaucium Z921 isolated from the trachea of a cheetah.</title>
        <authorList>
            <person name="Spergser J."/>
        </authorList>
    </citation>
    <scope>NUCLEOTIDE SEQUENCE [LARGE SCALE GENOMIC DNA]</scope>
    <source>
        <strain evidence="2">Z921</strain>
    </source>
</reference>
<sequence length="98" mass="11166">MTSWERDPEVCAEKIAKRQQLLIKLHEENKFELEHPALIREEDKPIEAECKDPMCVIAKKTMTKEEQKKALVIKILGITISILVIIALVIAAVMIGKM</sequence>
<gene>
    <name evidence="2" type="ORF">WG617_02135</name>
</gene>